<evidence type="ECO:0000256" key="7">
    <source>
        <dbReference type="ARBA" id="ARBA00022840"/>
    </source>
</evidence>
<keyword evidence="8 10" id="KW-1133">Transmembrane helix</keyword>
<feature type="transmembrane region" description="Helical" evidence="10">
    <location>
        <begin position="1023"/>
        <end position="1048"/>
    </location>
</feature>
<accession>A0A5M9MDW5</accession>
<feature type="domain" description="ABC transporter" evidence="11">
    <location>
        <begin position="1254"/>
        <end position="1479"/>
    </location>
</feature>
<feature type="transmembrane region" description="Helical" evidence="10">
    <location>
        <begin position="1169"/>
        <end position="1191"/>
    </location>
</feature>
<evidence type="ECO:0000256" key="2">
    <source>
        <dbReference type="ARBA" id="ARBA00008869"/>
    </source>
</evidence>
<evidence type="ECO:0000313" key="13">
    <source>
        <dbReference type="Proteomes" id="UP000324241"/>
    </source>
</evidence>
<dbReference type="InterPro" id="IPR026082">
    <property type="entry name" value="ABCA"/>
</dbReference>
<keyword evidence="6" id="KW-0547">Nucleotide-binding</keyword>
<evidence type="ECO:0000256" key="4">
    <source>
        <dbReference type="ARBA" id="ARBA00022692"/>
    </source>
</evidence>
<feature type="transmembrane region" description="Helical" evidence="10">
    <location>
        <begin position="1086"/>
        <end position="1108"/>
    </location>
</feature>
<proteinExistence type="inferred from homology"/>
<feature type="transmembrane region" description="Helical" evidence="10">
    <location>
        <begin position="224"/>
        <end position="245"/>
    </location>
</feature>
<feature type="transmembrane region" description="Helical" evidence="10">
    <location>
        <begin position="30"/>
        <end position="50"/>
    </location>
</feature>
<keyword evidence="4 10" id="KW-0812">Transmembrane</keyword>
<dbReference type="VEuPathDB" id="FungiDB:EYZ11_007296"/>
<feature type="transmembrane region" description="Helical" evidence="10">
    <location>
        <begin position="1129"/>
        <end position="1149"/>
    </location>
</feature>
<feature type="domain" description="ABC transporter" evidence="11">
    <location>
        <begin position="454"/>
        <end position="678"/>
    </location>
</feature>
<dbReference type="PANTHER" id="PTHR19229:SF36">
    <property type="entry name" value="ATP-BINDING CASSETTE SUB-FAMILY A MEMBER 2"/>
    <property type="match status" value="1"/>
</dbReference>
<feature type="transmembrane region" description="Helical" evidence="10">
    <location>
        <begin position="336"/>
        <end position="355"/>
    </location>
</feature>
<dbReference type="Pfam" id="PF00005">
    <property type="entry name" value="ABC_tran"/>
    <property type="match status" value="2"/>
</dbReference>
<dbReference type="Gene3D" id="3.40.50.300">
    <property type="entry name" value="P-loop containing nucleotide triphosphate hydrolases"/>
    <property type="match status" value="2"/>
</dbReference>
<dbReference type="PANTHER" id="PTHR19229">
    <property type="entry name" value="ATP-BINDING CASSETTE TRANSPORTER SUBFAMILY A ABCA"/>
    <property type="match status" value="1"/>
</dbReference>
<keyword evidence="7" id="KW-0067">ATP-binding</keyword>
<evidence type="ECO:0000256" key="3">
    <source>
        <dbReference type="ARBA" id="ARBA00022448"/>
    </source>
</evidence>
<dbReference type="SUPFAM" id="SSF52540">
    <property type="entry name" value="P-loop containing nucleoside triphosphate hydrolases"/>
    <property type="match status" value="2"/>
</dbReference>
<keyword evidence="3" id="KW-0813">Transport</keyword>
<dbReference type="GO" id="GO:0016020">
    <property type="term" value="C:membrane"/>
    <property type="evidence" value="ECO:0007669"/>
    <property type="project" value="UniProtKB-SubCell"/>
</dbReference>
<keyword evidence="5" id="KW-0677">Repeat</keyword>
<dbReference type="PROSITE" id="PS50893">
    <property type="entry name" value="ABC_TRANSPORTER_2"/>
    <property type="match status" value="2"/>
</dbReference>
<dbReference type="InterPro" id="IPR017871">
    <property type="entry name" value="ABC_transporter-like_CS"/>
</dbReference>
<dbReference type="InterPro" id="IPR027417">
    <property type="entry name" value="P-loop_NTPase"/>
</dbReference>
<dbReference type="InterPro" id="IPR003439">
    <property type="entry name" value="ABC_transporter-like_ATP-bd"/>
</dbReference>
<dbReference type="RefSeq" id="XP_033424482.1">
    <property type="nucleotide sequence ID" value="XM_033573930.1"/>
</dbReference>
<comment type="subcellular location">
    <subcellularLocation>
        <location evidence="1">Membrane</location>
        <topology evidence="1">Multi-pass membrane protein</topology>
    </subcellularLocation>
</comment>
<evidence type="ECO:0000313" key="12">
    <source>
        <dbReference type="EMBL" id="KAA8645121.1"/>
    </source>
</evidence>
<organism evidence="12 13">
    <name type="scientific">Aspergillus tanneri</name>
    <dbReference type="NCBI Taxonomy" id="1220188"/>
    <lineage>
        <taxon>Eukaryota</taxon>
        <taxon>Fungi</taxon>
        <taxon>Dikarya</taxon>
        <taxon>Ascomycota</taxon>
        <taxon>Pezizomycotina</taxon>
        <taxon>Eurotiomycetes</taxon>
        <taxon>Eurotiomycetidae</taxon>
        <taxon>Eurotiales</taxon>
        <taxon>Aspergillaceae</taxon>
        <taxon>Aspergillus</taxon>
        <taxon>Aspergillus subgen. Circumdati</taxon>
    </lineage>
</organism>
<dbReference type="GO" id="GO:0005319">
    <property type="term" value="F:lipid transporter activity"/>
    <property type="evidence" value="ECO:0007669"/>
    <property type="project" value="TreeGrafter"/>
</dbReference>
<evidence type="ECO:0000259" key="11">
    <source>
        <dbReference type="PROSITE" id="PS50893"/>
    </source>
</evidence>
<protein>
    <recommendedName>
        <fullName evidence="11">ABC transporter domain-containing protein</fullName>
    </recommendedName>
</protein>
<evidence type="ECO:0000256" key="5">
    <source>
        <dbReference type="ARBA" id="ARBA00022737"/>
    </source>
</evidence>
<dbReference type="GeneID" id="54332040"/>
<evidence type="ECO:0000256" key="6">
    <source>
        <dbReference type="ARBA" id="ARBA00022741"/>
    </source>
</evidence>
<comment type="caution">
    <text evidence="12">The sequence shown here is derived from an EMBL/GenBank/DDBJ whole genome shotgun (WGS) entry which is preliminary data.</text>
</comment>
<evidence type="ECO:0000256" key="1">
    <source>
        <dbReference type="ARBA" id="ARBA00004141"/>
    </source>
</evidence>
<dbReference type="Proteomes" id="UP000324241">
    <property type="component" value="Unassembled WGS sequence"/>
</dbReference>
<feature type="transmembrane region" description="Helical" evidence="10">
    <location>
        <begin position="280"/>
        <end position="303"/>
    </location>
</feature>
<gene>
    <name evidence="12" type="ORF">ATNIH1004_009338</name>
</gene>
<dbReference type="GO" id="GO:0005524">
    <property type="term" value="F:ATP binding"/>
    <property type="evidence" value="ECO:0007669"/>
    <property type="project" value="UniProtKB-KW"/>
</dbReference>
<comment type="similarity">
    <text evidence="2">Belongs to the ABC transporter superfamily. ABCA family.</text>
</comment>
<reference evidence="12 13" key="1">
    <citation type="submission" date="2019-08" db="EMBL/GenBank/DDBJ databases">
        <title>The genome sequence of a newly discovered highly antifungal drug resistant Aspergillus species, Aspergillus tanneri NIH 1004.</title>
        <authorList>
            <person name="Mounaud S."/>
            <person name="Singh I."/>
            <person name="Joardar V."/>
            <person name="Pakala S."/>
            <person name="Pakala S."/>
            <person name="Venepally P."/>
            <person name="Chung J.K."/>
            <person name="Losada L."/>
            <person name="Nierman W.C."/>
        </authorList>
    </citation>
    <scope>NUCLEOTIDE SEQUENCE [LARGE SCALE GENOMIC DNA]</scope>
    <source>
        <strain evidence="12 13">NIH1004</strain>
    </source>
</reference>
<evidence type="ECO:0000256" key="10">
    <source>
        <dbReference type="SAM" id="Phobius"/>
    </source>
</evidence>
<dbReference type="CDD" id="cd03263">
    <property type="entry name" value="ABC_subfamily_A"/>
    <property type="match status" value="2"/>
</dbReference>
<evidence type="ECO:0000256" key="8">
    <source>
        <dbReference type="ARBA" id="ARBA00022989"/>
    </source>
</evidence>
<feature type="transmembrane region" description="Helical" evidence="10">
    <location>
        <begin position="411"/>
        <end position="432"/>
    </location>
</feature>
<evidence type="ECO:0000256" key="9">
    <source>
        <dbReference type="ARBA" id="ARBA00023136"/>
    </source>
</evidence>
<name>A0A5M9MDW5_9EURO</name>
<feature type="transmembrane region" description="Helical" evidence="10">
    <location>
        <begin position="310"/>
        <end position="330"/>
    </location>
</feature>
<keyword evidence="9 10" id="KW-0472">Membrane</keyword>
<dbReference type="InterPro" id="IPR013525">
    <property type="entry name" value="ABC2_TM"/>
</dbReference>
<dbReference type="OrthoDB" id="8061355at2759"/>
<dbReference type="EMBL" id="QUQM01000006">
    <property type="protein sequence ID" value="KAA8645121.1"/>
    <property type="molecule type" value="Genomic_DNA"/>
</dbReference>
<dbReference type="PROSITE" id="PS00211">
    <property type="entry name" value="ABC_TRANSPORTER_1"/>
    <property type="match status" value="1"/>
</dbReference>
<dbReference type="InterPro" id="IPR003593">
    <property type="entry name" value="AAA+_ATPase"/>
</dbReference>
<sequence>MVSPLQWRRIYHQTLTLVHKNLLVFYKSPVVTLIRAFIVPIAITIIFCFLKEIKNENEASYGISHKGQPVMDLPDAVAASSSQRLVFVMNNIQSPDLNGSLNAIFREPGMGQFDIQVVNDPRSLVDVCRQSIHGTSNCFASVIFTAFNKTNVEYSIGLDADPMYNTPYSYAPGQSIFSQRLLPLQWALDSHLGGFESALKPTEKMWNGYFEEDGSSPFKTGAEVYWLTIVQYFAATLFVFILLAATHHMSSAVAGERQNSVAELLMAQGVRTTPRVLSNLISFFILYAPGVIICSILLGEILFKHTSTGIMFILMLLACLSFIVSAHFIGSFFAKASLAGLCASILTFALGLVTVSQNLTDFKNPAQNIALSLLFPPYAWASVIHDIATLENVQHGFPDPMLSREGESIDGGLFFLFFILQILFYGSGTFLVEHFRWGVPRQREWTENSDEIALRLGHLTKTFDRGKKVAVEDLNVEVRKGSVTFLLGPNGSGKTTTLKCISGMLTVDRGSSIQFSSDGHSFGLCPQNNVLWDPLSVSEHVLIWAKLKTAGSDASASTDVDDVIAECGLTGKAHAASQTLSGGQKRRLQLAIAFSGGSKVCCIDEASSGLDPLSRRNIWNIIQEGRQHRTTVLTTHFLDEADVLADHIVIMCKGRLVCQGSSTALKAQYGDNYRIRVGDGEEIAWRATTSTEATKKVLELERLQDDQSCHVTFPTLEQVFLKTTSQFGTAVNTLGGDGMVGDSEPIQEDSTAIEDKILALESEYNGEDLNLDVRRSVGVVRQIWVLFQKRYRLLLQPSGMIVYAVNLLIPIIVAAALTGFMYKWDALVTCEQSYQAYINPTGLAMPPLENPTTYSMSADPGAILGPQTAFSGATQDALYAQSIAPTGEKSVRKFVNSEDAFNTAMDNSTGQAGFGLYAPSHDNAIFYHSASPYDSRSVLSAFSLITNRIANSTSKNQARQVSTDLRLMRHVRPVHDWRNMPIAILLVIVFMAPVSTAIIYPVYERVSNVRALQYSNGVTPFALWTAYLLFDVQFIILQALIVYGLLFVRPMHSIWYHPDCIFGAMILFGIASYLGTYLLSNILRRAGFAAALGIHMLLFVLYFIAYVAAQFGGPADSRQDTFDSIQAGLGLIAPAANLARALFIGMNTFDVLCGKYGDADTSYPFTYPLYGGVYANLIYQIVFLIIALALYEYGSADWFQPLFFWRRNRPKRLHHAVDNEGLTLTSFDSRRDIMLESPKHNIPLTTTAATNPILEVDRVTKYFGRSFAAQNVSLMISANETLALLGGNGAGKTTVINMIRGELKPNFGNVYVNGVSMLRQPGTARLHIGVCPQDDAVDNLTVRQTLEFYASVKGLKRIKDNVDQVMNALDISAYENVKARALSGGTKRKLTVAIALLGNPPLLLLDEPSTALDAGAKRILWRALKRIRPNRAILLTTHSMEEAESLASNVAIMRTKILVSGPLRTLNESYGGAFRLRGVRCAEVSSEVAAAQVKTSFARLEYQVKKYVDVNGLVQFFVQYEKRDLGKIMTVMEALKGEVVRRDGEGGPTGGTASEGTAAMKVFEDYTLIEPTLEEVFMNVVREAEGSEGL</sequence>
<feature type="transmembrane region" description="Helical" evidence="10">
    <location>
        <begin position="982"/>
        <end position="1003"/>
    </location>
</feature>
<dbReference type="GO" id="GO:0140359">
    <property type="term" value="F:ABC-type transporter activity"/>
    <property type="evidence" value="ECO:0007669"/>
    <property type="project" value="InterPro"/>
</dbReference>
<dbReference type="SMART" id="SM00382">
    <property type="entry name" value="AAA"/>
    <property type="match status" value="2"/>
</dbReference>
<dbReference type="Pfam" id="PF12698">
    <property type="entry name" value="ABC2_membrane_3"/>
    <property type="match status" value="2"/>
</dbReference>
<feature type="transmembrane region" description="Helical" evidence="10">
    <location>
        <begin position="1060"/>
        <end position="1080"/>
    </location>
</feature>
<dbReference type="GO" id="GO:0016887">
    <property type="term" value="F:ATP hydrolysis activity"/>
    <property type="evidence" value="ECO:0007669"/>
    <property type="project" value="InterPro"/>
</dbReference>
<feature type="transmembrane region" description="Helical" evidence="10">
    <location>
        <begin position="800"/>
        <end position="822"/>
    </location>
</feature>